<keyword evidence="5" id="KW-1185">Reference proteome</keyword>
<dbReference type="SUPFAM" id="SSF51445">
    <property type="entry name" value="(Trans)glycosidases"/>
    <property type="match status" value="1"/>
</dbReference>
<feature type="region of interest" description="Disordered" evidence="2">
    <location>
        <begin position="51"/>
        <end position="79"/>
    </location>
</feature>
<dbReference type="Gene3D" id="3.20.20.80">
    <property type="entry name" value="Glycosidases"/>
    <property type="match status" value="1"/>
</dbReference>
<sequence length="554" mass="60453">MTERRRVSRPLIAGVVAAAAAMGVAYAFGPGARAERVEQAAAMRTQLTARDDAARTVSRSATPRSTAAGSGETMAAPATTASCTTSARYAKRQLRGIWIASVHNLDWPSRAGLTPAQQRAEYVKLLDLAAGLRFNAVFLQVRPASDALYKSSLEPWSQYLTGTAGKNPGWDPLPFLIQEAHKRGMEFHAWFNPYRAGDTTDLSKLPANHPARLHPDWVVKHEGKLYYNPGLPQVRDWVTKVVKDVTHRYDVDGIHFDDYFYPYPGQGTPFADSAAFKKYGKGMKLADWRRDNVNRLIAQVSKAVHTDKPYVKFGVSPFGIWRNKSEVASGSNTKGMSAYSQIYADAKAWIKARSVDYLIPQIYWPRGYAIADYNVLVPWWANAVKGTGVDLYIGQALYQVGTKTIPAWSKPGELPSHLAVNQKYPEVKGDVFFNASKLRANPLSVMDRIAANYYTRPALVPLIKGMPAKAPTAPSGLKYGGGTLAWAAQSGARAYGVYRAAAAGACATADGRNLVAVVPATSAPKYAGKLTGTYYVTALDRLGNESLPTRLTVR</sequence>
<organism evidence="4 5">
    <name type="scientific">Planotetraspora kaengkrachanensis</name>
    <dbReference type="NCBI Taxonomy" id="575193"/>
    <lineage>
        <taxon>Bacteria</taxon>
        <taxon>Bacillati</taxon>
        <taxon>Actinomycetota</taxon>
        <taxon>Actinomycetes</taxon>
        <taxon>Streptosporangiales</taxon>
        <taxon>Streptosporangiaceae</taxon>
        <taxon>Planotetraspora</taxon>
    </lineage>
</organism>
<dbReference type="GO" id="GO:0016787">
    <property type="term" value="F:hydrolase activity"/>
    <property type="evidence" value="ECO:0007669"/>
    <property type="project" value="UniProtKB-KW"/>
</dbReference>
<reference evidence="4 5" key="1">
    <citation type="submission" date="2021-01" db="EMBL/GenBank/DDBJ databases">
        <title>Whole genome shotgun sequence of Planotetraspora kaengkrachanensis NBRC 104272.</title>
        <authorList>
            <person name="Komaki H."/>
            <person name="Tamura T."/>
        </authorList>
    </citation>
    <scope>NUCLEOTIDE SEQUENCE [LARGE SCALE GENOMIC DNA]</scope>
    <source>
        <strain evidence="4 5">NBRC 104272</strain>
    </source>
</reference>
<dbReference type="InterPro" id="IPR003790">
    <property type="entry name" value="GHL10"/>
</dbReference>
<dbReference type="InterPro" id="IPR052177">
    <property type="entry name" value="Divisome_Glycosyl_Hydrolase"/>
</dbReference>
<dbReference type="Pfam" id="PF02638">
    <property type="entry name" value="GHL10"/>
    <property type="match status" value="1"/>
</dbReference>
<evidence type="ECO:0000313" key="5">
    <source>
        <dbReference type="Proteomes" id="UP000630097"/>
    </source>
</evidence>
<evidence type="ECO:0000256" key="2">
    <source>
        <dbReference type="SAM" id="MobiDB-lite"/>
    </source>
</evidence>
<keyword evidence="1" id="KW-0732">Signal</keyword>
<dbReference type="Proteomes" id="UP000630097">
    <property type="component" value="Unassembled WGS sequence"/>
</dbReference>
<comment type="caution">
    <text evidence="4">The sequence shown here is derived from an EMBL/GenBank/DDBJ whole genome shotgun (WGS) entry which is preliminary data.</text>
</comment>
<evidence type="ECO:0000256" key="1">
    <source>
        <dbReference type="ARBA" id="ARBA00022729"/>
    </source>
</evidence>
<feature type="compositionally biased region" description="Polar residues" evidence="2">
    <location>
        <begin position="57"/>
        <end position="68"/>
    </location>
</feature>
<dbReference type="RefSeq" id="WP_239115941.1">
    <property type="nucleotide sequence ID" value="NZ_BAABHH010000031.1"/>
</dbReference>
<evidence type="ECO:0000259" key="3">
    <source>
        <dbReference type="Pfam" id="PF02638"/>
    </source>
</evidence>
<dbReference type="PANTHER" id="PTHR43405">
    <property type="entry name" value="GLYCOSYL HYDROLASE DIGH"/>
    <property type="match status" value="1"/>
</dbReference>
<dbReference type="EMBL" id="BONV01000048">
    <property type="protein sequence ID" value="GIG84180.1"/>
    <property type="molecule type" value="Genomic_DNA"/>
</dbReference>
<dbReference type="AlphaFoldDB" id="A0A8J3PZX0"/>
<proteinExistence type="predicted"/>
<name>A0A8J3PZX0_9ACTN</name>
<evidence type="ECO:0000313" key="4">
    <source>
        <dbReference type="EMBL" id="GIG84180.1"/>
    </source>
</evidence>
<keyword evidence="4" id="KW-0378">Hydrolase</keyword>
<feature type="domain" description="Glycosyl hydrolase-like 10" evidence="3">
    <location>
        <begin position="93"/>
        <end position="408"/>
    </location>
</feature>
<protein>
    <submittedName>
        <fullName evidence="4">Glycosyl hydrolase</fullName>
    </submittedName>
</protein>
<gene>
    <name evidence="4" type="ORF">Pka01_73070</name>
</gene>
<dbReference type="InterPro" id="IPR017853">
    <property type="entry name" value="GH"/>
</dbReference>
<accession>A0A8J3PZX0</accession>
<dbReference type="PANTHER" id="PTHR43405:SF1">
    <property type="entry name" value="GLYCOSYL HYDROLASE DIGH"/>
    <property type="match status" value="1"/>
</dbReference>